<evidence type="ECO:0000313" key="2">
    <source>
        <dbReference type="EMBL" id="KAK1739277.1"/>
    </source>
</evidence>
<reference evidence="2" key="1">
    <citation type="submission" date="2023-06" db="EMBL/GenBank/DDBJ databases">
        <title>Survivors Of The Sea: Transcriptome response of Skeletonema marinoi to long-term dormancy.</title>
        <authorList>
            <person name="Pinder M.I.M."/>
            <person name="Kourtchenko O."/>
            <person name="Robertson E.K."/>
            <person name="Larsson T."/>
            <person name="Maumus F."/>
            <person name="Osuna-Cruz C.M."/>
            <person name="Vancaester E."/>
            <person name="Stenow R."/>
            <person name="Vandepoele K."/>
            <person name="Ploug H."/>
            <person name="Bruchert V."/>
            <person name="Godhe A."/>
            <person name="Topel M."/>
        </authorList>
    </citation>
    <scope>NUCLEOTIDE SEQUENCE</scope>
    <source>
        <strain evidence="2">R05AC</strain>
    </source>
</reference>
<comment type="caution">
    <text evidence="2">The sequence shown here is derived from an EMBL/GenBank/DDBJ whole genome shotgun (WGS) entry which is preliminary data.</text>
</comment>
<dbReference type="EMBL" id="JATAAI010000018">
    <property type="protein sequence ID" value="KAK1739277.1"/>
    <property type="molecule type" value="Genomic_DNA"/>
</dbReference>
<dbReference type="PANTHER" id="PTHR33921">
    <property type="entry name" value="CALVIN CYCLE PROTEIN CP12-2, CHLOROPLASTIC"/>
    <property type="match status" value="1"/>
</dbReference>
<dbReference type="PANTHER" id="PTHR33921:SF15">
    <property type="entry name" value="CALVIN CYCLE PROTEIN CP12-2, CHLOROPLASTIC"/>
    <property type="match status" value="1"/>
</dbReference>
<dbReference type="AlphaFoldDB" id="A0AAD8Y4E9"/>
<dbReference type="InterPro" id="IPR039314">
    <property type="entry name" value="CP12-like"/>
</dbReference>
<dbReference type="Proteomes" id="UP001224775">
    <property type="component" value="Unassembled WGS sequence"/>
</dbReference>
<feature type="chain" id="PRO_5042010635" description="CP12 domain-containing protein" evidence="1">
    <location>
        <begin position="23"/>
        <end position="168"/>
    </location>
</feature>
<keyword evidence="3" id="KW-1185">Reference proteome</keyword>
<keyword evidence="1" id="KW-0732">Signal</keyword>
<evidence type="ECO:0000256" key="1">
    <source>
        <dbReference type="SAM" id="SignalP"/>
    </source>
</evidence>
<accession>A0AAD8Y4E9</accession>
<dbReference type="Pfam" id="PF02672">
    <property type="entry name" value="CP12"/>
    <property type="match status" value="1"/>
</dbReference>
<organism evidence="2 3">
    <name type="scientific">Skeletonema marinoi</name>
    <dbReference type="NCBI Taxonomy" id="267567"/>
    <lineage>
        <taxon>Eukaryota</taxon>
        <taxon>Sar</taxon>
        <taxon>Stramenopiles</taxon>
        <taxon>Ochrophyta</taxon>
        <taxon>Bacillariophyta</taxon>
        <taxon>Coscinodiscophyceae</taxon>
        <taxon>Thalassiosirophycidae</taxon>
        <taxon>Thalassiosirales</taxon>
        <taxon>Skeletonemataceae</taxon>
        <taxon>Skeletonema</taxon>
        <taxon>Skeletonema marinoi-dohrnii complex</taxon>
    </lineage>
</organism>
<evidence type="ECO:0008006" key="4">
    <source>
        <dbReference type="Google" id="ProtNLM"/>
    </source>
</evidence>
<gene>
    <name evidence="2" type="ORF">QTG54_009820</name>
</gene>
<proteinExistence type="predicted"/>
<name>A0AAD8Y4E9_9STRA</name>
<feature type="signal peptide" evidence="1">
    <location>
        <begin position="1"/>
        <end position="22"/>
    </location>
</feature>
<protein>
    <recommendedName>
        <fullName evidence="4">CP12 domain-containing protein</fullName>
    </recommendedName>
</protein>
<evidence type="ECO:0000313" key="3">
    <source>
        <dbReference type="Proteomes" id="UP001224775"/>
    </source>
</evidence>
<sequence length="168" mass="18422">MISSTLRATLLCFLATNTPAAAFTNHRITNTASHTNKTNNHSSYRSSELNLYNSVEEAIGEAQRVCNEQGGDSEACKVAWDIVEELEAADAHRTPATPTSQQELSYGPLIMSLDLLSAKIDRKMDELNKLSTSLVESGAGPEVQRLAYASEEMKGILEEAVRSLDQYR</sequence>